<dbReference type="GO" id="GO:0004674">
    <property type="term" value="F:protein serine/threonine kinase activity"/>
    <property type="evidence" value="ECO:0007669"/>
    <property type="project" value="UniProtKB-KW"/>
</dbReference>
<dbReference type="PROSITE" id="PS00108">
    <property type="entry name" value="PROTEIN_KINASE_ST"/>
    <property type="match status" value="1"/>
</dbReference>
<comment type="subcellular location">
    <subcellularLocation>
        <location evidence="1">Membrane</location>
        <topology evidence="1">Single-pass membrane protein</topology>
    </subcellularLocation>
</comment>
<evidence type="ECO:0000256" key="7">
    <source>
        <dbReference type="ARBA" id="ARBA00022777"/>
    </source>
</evidence>
<dbReference type="InterPro" id="IPR000719">
    <property type="entry name" value="Prot_kinase_dom"/>
</dbReference>
<evidence type="ECO:0000256" key="10">
    <source>
        <dbReference type="ARBA" id="ARBA00023136"/>
    </source>
</evidence>
<evidence type="ECO:0000256" key="4">
    <source>
        <dbReference type="ARBA" id="ARBA00022692"/>
    </source>
</evidence>
<dbReference type="InterPro" id="IPR011009">
    <property type="entry name" value="Kinase-like_dom_sf"/>
</dbReference>
<accession>A0A803QGY0</accession>
<evidence type="ECO:0000256" key="2">
    <source>
        <dbReference type="ARBA" id="ARBA00022527"/>
    </source>
</evidence>
<dbReference type="PROSITE" id="PS50011">
    <property type="entry name" value="PROTEIN_KINASE_DOM"/>
    <property type="match status" value="1"/>
</dbReference>
<evidence type="ECO:0000256" key="14">
    <source>
        <dbReference type="SAM" id="SignalP"/>
    </source>
</evidence>
<dbReference type="AlphaFoldDB" id="A0A803QGY0"/>
<dbReference type="SMART" id="SM00220">
    <property type="entry name" value="S_TKc"/>
    <property type="match status" value="1"/>
</dbReference>
<dbReference type="PANTHER" id="PTHR46008">
    <property type="entry name" value="LEAF RUST 10 DISEASE-RESISTANCE LOCUS RECEPTOR-LIKE PROTEIN KINASE-LIKE 1.4"/>
    <property type="match status" value="1"/>
</dbReference>
<dbReference type="Gene3D" id="1.10.510.10">
    <property type="entry name" value="Transferase(Phosphotransferase) domain 1"/>
    <property type="match status" value="1"/>
</dbReference>
<evidence type="ECO:0000256" key="11">
    <source>
        <dbReference type="ARBA" id="ARBA00023180"/>
    </source>
</evidence>
<sequence>MNMQFTISTVLSLVTLLWRTELVSTTKPCPNCGRTVVPFPLSTEPECGDQQYKVRCEMGKLWFDALNSSSYEITLIDPPAHRLVVRPPGLAKDSIKTCMAADFRSHGIQLNDTLPFNISGSNTVVGMNCSSEVLEISWNCSSNSPCHDYIRSKAMKECGSLPICCVYRTGGSVNEFRIRAREQRCSAYEVFVNLDSSMPVTKWPMPGVEIEWVPPGESMCKTSMDCQAWANSECLADQVGQRRCLCKAGFRWDPINGVCQNLRCSKGRSSYCKNKTKIKTSLIGGLAFAGVAILIGIMTTMIMVYKRREHNIQRESKANISMREDLKLNANYISNNGMAVAKIFNTREITKATNNFSKQNLLGSGGFGEVFKAVLDDGRVTAVKRAKPGSTKGAAQIINEVRILCQVNHRSLVQLLGCCVELDLQPILVYEFVPNGTLFDHIHNRHAKTDPLSWRRRLAIAYQTAEGLAYLHTSAIPRIYHRDVKSSNILLNEKFDAKVADFGLSRLVVTETSHITTCAQGTLGYLDPEYYINFQLTDKSDVYSFGVVLLELLTSKKAIDFNREEEDVNLVVYAKKLLREERLLEAIDSELKEGADKLVLETIKALGSLAVACLDERRQNRPSMKHVAEEIEYIIKFVVEEHPTSVGRMETSANSSSSEKSVDHVVSAHVMFASHIVALVVTASFEKSTTSVIFVQSASFVVSEIMRLEMFEATGSSSISLLVGYLATATVTSFA</sequence>
<dbReference type="EMBL" id="UZAU01000728">
    <property type="status" value="NOT_ANNOTATED_CDS"/>
    <property type="molecule type" value="Genomic_DNA"/>
</dbReference>
<keyword evidence="4 13" id="KW-0812">Transmembrane</keyword>
<dbReference type="PANTHER" id="PTHR46008:SF25">
    <property type="entry name" value="PROTEIN KINASE DOMAIN-CONTAINING PROTEIN"/>
    <property type="match status" value="1"/>
</dbReference>
<dbReference type="Gene3D" id="3.30.200.20">
    <property type="entry name" value="Phosphorylase Kinase, domain 1"/>
    <property type="match status" value="1"/>
</dbReference>
<keyword evidence="3" id="KW-0808">Transferase</keyword>
<name>A0A803QGY0_CANSA</name>
<evidence type="ECO:0000256" key="12">
    <source>
        <dbReference type="PROSITE-ProRule" id="PRU10141"/>
    </source>
</evidence>
<keyword evidence="5 14" id="KW-0732">Signal</keyword>
<evidence type="ECO:0000256" key="3">
    <source>
        <dbReference type="ARBA" id="ARBA00022679"/>
    </source>
</evidence>
<evidence type="ECO:0000256" key="5">
    <source>
        <dbReference type="ARBA" id="ARBA00022729"/>
    </source>
</evidence>
<reference evidence="16" key="2">
    <citation type="submission" date="2021-03" db="UniProtKB">
        <authorList>
            <consortium name="EnsemblPlants"/>
        </authorList>
    </citation>
    <scope>IDENTIFICATION</scope>
</reference>
<keyword evidence="11" id="KW-0325">Glycoprotein</keyword>
<keyword evidence="17" id="KW-1185">Reference proteome</keyword>
<dbReference type="GO" id="GO:0005886">
    <property type="term" value="C:plasma membrane"/>
    <property type="evidence" value="ECO:0007669"/>
    <property type="project" value="UniProtKB-ARBA"/>
</dbReference>
<dbReference type="GO" id="GO:0005524">
    <property type="term" value="F:ATP binding"/>
    <property type="evidence" value="ECO:0007669"/>
    <property type="project" value="UniProtKB-UniRule"/>
</dbReference>
<keyword evidence="2" id="KW-0723">Serine/threonine-protein kinase</keyword>
<dbReference type="CDD" id="cd14066">
    <property type="entry name" value="STKc_IRAK"/>
    <property type="match status" value="1"/>
</dbReference>
<dbReference type="Proteomes" id="UP000596661">
    <property type="component" value="Chromosome 9"/>
</dbReference>
<feature type="chain" id="PRO_5031017384" description="Protein kinase domain-containing protein" evidence="14">
    <location>
        <begin position="26"/>
        <end position="735"/>
    </location>
</feature>
<feature type="domain" description="Protein kinase" evidence="15">
    <location>
        <begin position="356"/>
        <end position="634"/>
    </location>
</feature>
<evidence type="ECO:0000313" key="16">
    <source>
        <dbReference type="EnsemblPlants" id="cds.evm.model.09.652"/>
    </source>
</evidence>
<dbReference type="SUPFAM" id="SSF56112">
    <property type="entry name" value="Protein kinase-like (PK-like)"/>
    <property type="match status" value="1"/>
</dbReference>
<proteinExistence type="predicted"/>
<evidence type="ECO:0000256" key="9">
    <source>
        <dbReference type="ARBA" id="ARBA00022989"/>
    </source>
</evidence>
<organism evidence="16 17">
    <name type="scientific">Cannabis sativa</name>
    <name type="common">Hemp</name>
    <name type="synonym">Marijuana</name>
    <dbReference type="NCBI Taxonomy" id="3483"/>
    <lineage>
        <taxon>Eukaryota</taxon>
        <taxon>Viridiplantae</taxon>
        <taxon>Streptophyta</taxon>
        <taxon>Embryophyta</taxon>
        <taxon>Tracheophyta</taxon>
        <taxon>Spermatophyta</taxon>
        <taxon>Magnoliopsida</taxon>
        <taxon>eudicotyledons</taxon>
        <taxon>Gunneridae</taxon>
        <taxon>Pentapetalae</taxon>
        <taxon>rosids</taxon>
        <taxon>fabids</taxon>
        <taxon>Rosales</taxon>
        <taxon>Cannabaceae</taxon>
        <taxon>Cannabis</taxon>
    </lineage>
</organism>
<dbReference type="FunFam" id="1.10.510.10:FF:000161">
    <property type="entry name" value="Wall-associated receptor kinase-like 20"/>
    <property type="match status" value="1"/>
</dbReference>
<reference evidence="16" key="1">
    <citation type="submission" date="2018-11" db="EMBL/GenBank/DDBJ databases">
        <authorList>
            <person name="Grassa J C."/>
        </authorList>
    </citation>
    <scope>NUCLEOTIDE SEQUENCE [LARGE SCALE GENOMIC DNA]</scope>
</reference>
<evidence type="ECO:0000256" key="8">
    <source>
        <dbReference type="ARBA" id="ARBA00022840"/>
    </source>
</evidence>
<evidence type="ECO:0000256" key="1">
    <source>
        <dbReference type="ARBA" id="ARBA00004167"/>
    </source>
</evidence>
<dbReference type="Pfam" id="PF00069">
    <property type="entry name" value="Pkinase"/>
    <property type="match status" value="1"/>
</dbReference>
<evidence type="ECO:0000256" key="13">
    <source>
        <dbReference type="SAM" id="Phobius"/>
    </source>
</evidence>
<dbReference type="InterPro" id="IPR008271">
    <property type="entry name" value="Ser/Thr_kinase_AS"/>
</dbReference>
<feature type="transmembrane region" description="Helical" evidence="13">
    <location>
        <begin position="282"/>
        <end position="305"/>
    </location>
</feature>
<keyword evidence="6 12" id="KW-0547">Nucleotide-binding</keyword>
<dbReference type="FunFam" id="3.30.200.20:FF:000162">
    <property type="entry name" value="Adenine nucleotide alpha hydrolase-like domain kinase"/>
    <property type="match status" value="1"/>
</dbReference>
<dbReference type="OMA" id="PVSKWPE"/>
<dbReference type="EnsemblPlants" id="evm.model.09.652">
    <property type="protein sequence ID" value="cds.evm.model.09.652"/>
    <property type="gene ID" value="evm.TU.09.652"/>
</dbReference>
<protein>
    <recommendedName>
        <fullName evidence="15">Protein kinase domain-containing protein</fullName>
    </recommendedName>
</protein>
<evidence type="ECO:0000259" key="15">
    <source>
        <dbReference type="PROSITE" id="PS50011"/>
    </source>
</evidence>
<feature type="binding site" evidence="12">
    <location>
        <position position="384"/>
    </location>
    <ligand>
        <name>ATP</name>
        <dbReference type="ChEBI" id="CHEBI:30616"/>
    </ligand>
</feature>
<evidence type="ECO:0000256" key="6">
    <source>
        <dbReference type="ARBA" id="ARBA00022741"/>
    </source>
</evidence>
<dbReference type="InterPro" id="IPR017441">
    <property type="entry name" value="Protein_kinase_ATP_BS"/>
</dbReference>
<dbReference type="Gramene" id="evm.model.09.652">
    <property type="protein sequence ID" value="cds.evm.model.09.652"/>
    <property type="gene ID" value="evm.TU.09.652"/>
</dbReference>
<keyword evidence="7" id="KW-0418">Kinase</keyword>
<feature type="signal peptide" evidence="14">
    <location>
        <begin position="1"/>
        <end position="25"/>
    </location>
</feature>
<keyword evidence="10 13" id="KW-0472">Membrane</keyword>
<dbReference type="PROSITE" id="PS00107">
    <property type="entry name" value="PROTEIN_KINASE_ATP"/>
    <property type="match status" value="1"/>
</dbReference>
<evidence type="ECO:0000313" key="17">
    <source>
        <dbReference type="Proteomes" id="UP000596661"/>
    </source>
</evidence>
<keyword evidence="8 12" id="KW-0067">ATP-binding</keyword>
<keyword evidence="9 13" id="KW-1133">Transmembrane helix</keyword>